<evidence type="ECO:0000256" key="3">
    <source>
        <dbReference type="SAM" id="SignalP"/>
    </source>
</evidence>
<feature type="region of interest" description="Disordered" evidence="1">
    <location>
        <begin position="201"/>
        <end position="266"/>
    </location>
</feature>
<feature type="compositionally biased region" description="Pro residues" evidence="1">
    <location>
        <begin position="251"/>
        <end position="262"/>
    </location>
</feature>
<dbReference type="EMBL" id="CP025767">
    <property type="protein sequence ID" value="KGB79870.1"/>
    <property type="molecule type" value="Genomic_DNA"/>
</dbReference>
<evidence type="ECO:0000313" key="4">
    <source>
        <dbReference type="EMBL" id="KGB79870.1"/>
    </source>
</evidence>
<feature type="signal peptide" evidence="3">
    <location>
        <begin position="1"/>
        <end position="20"/>
    </location>
</feature>
<sequence length="546" mass="60408">MEHSWVTLAALCILVQLSVQRKVLRTVWLLLNVIDTFRALRLVRANGRRIGVNTRRKSMRDALVCWIVYLIGTTLSPLISTLLGWIPLYSPIKSVLGCFFLILRLPCSMTIFKSLVPLVKPYEAPVDITLHLFESLSILIFHFGVQLPIVHATTWIKSVGKVGFRRPVEILQRWKRKLLISLRIVSLPEAVRRMSNAENTPSQIITLPTPPRSVPSSPAARQTSAVRPTTRPRQPRQSKRKPLQPIIISPSPSPPPSPPPAPMLVIAPSTPVRRMTVEEPTAIRKNGFLDVEREVEVRRSPRKNKGKRKDDEAANEVEAQRAPEKATEIEDGSQRLKSKKRVREDDEQPQPRLAKSVAASHTMDGPGVNKRPAKGAEIQPSKLRVIESVSSLKGGATMSKVSNLRTGKDIQYGGIIAREPKHPHIPPSRLAASFPEQNASSKATMPGFTDKAASLQQSASIPIAPTRTRKAKTLTITGSTRRMQKSAPDGVAEPKKPLISAAGRARAAKAKAKALMQEEDRKRAGEKRKAAGEGQNELAEKRTRVM</sequence>
<keyword evidence="2" id="KW-0472">Membrane</keyword>
<dbReference type="KEGG" id="cdeu:CNBG_5708"/>
<feature type="compositionally biased region" description="Basic and acidic residues" evidence="1">
    <location>
        <begin position="516"/>
        <end position="531"/>
    </location>
</feature>
<dbReference type="HOGENOM" id="CLU_498757_0_0_1"/>
<keyword evidence="3" id="KW-0732">Signal</keyword>
<evidence type="ECO:0000313" key="5">
    <source>
        <dbReference type="Proteomes" id="UP000029445"/>
    </source>
</evidence>
<reference evidence="4 5" key="2">
    <citation type="journal article" date="2018" name="Proc. Natl. Acad. Sci.">
        <title>RNAi is a critical determinant of centromere evolution in closely related fungi.</title>
        <authorList>
            <person name="Yadav V."/>
            <person name="Sun S."/>
            <person name="Billmyre R.B."/>
            <person name="Thimmappa B.C."/>
            <person name="Shea T."/>
            <person name="Lintner R."/>
            <person name="Bakkeren G."/>
            <person name="Cuomo C.A."/>
            <person name="Heitman J."/>
            <person name="Sanyal K."/>
        </authorList>
    </citation>
    <scope>NUCLEOTIDE SEQUENCE [LARGE SCALE GENOMIC DNA]</scope>
    <source>
        <strain evidence="4 5">R265</strain>
    </source>
</reference>
<name>A0A095CHM0_CRYD2</name>
<reference evidence="4 5" key="1">
    <citation type="journal article" date="2011" name="MBio">
        <title>Genome variation in Cryptococcus gattii, an emerging pathogen of immunocompetent hosts.</title>
        <authorList>
            <person name="D'Souza C.A."/>
            <person name="Kronstad J.W."/>
            <person name="Taylor G."/>
            <person name="Warren R."/>
            <person name="Yuen M."/>
            <person name="Hu G."/>
            <person name="Jung W.H."/>
            <person name="Sham A."/>
            <person name="Kidd S.E."/>
            <person name="Tangen K."/>
            <person name="Lee N."/>
            <person name="Zeilmaker T."/>
            <person name="Sawkins J."/>
            <person name="McVicker G."/>
            <person name="Shah S."/>
            <person name="Gnerre S."/>
            <person name="Griggs A."/>
            <person name="Zeng Q."/>
            <person name="Bartlett K."/>
            <person name="Li W."/>
            <person name="Wang X."/>
            <person name="Heitman J."/>
            <person name="Stajich J.E."/>
            <person name="Fraser J.A."/>
            <person name="Meyer W."/>
            <person name="Carter D."/>
            <person name="Schein J."/>
            <person name="Krzywinski M."/>
            <person name="Kwon-Chung K.J."/>
            <person name="Varma A."/>
            <person name="Wang J."/>
            <person name="Brunham R."/>
            <person name="Fyfe M."/>
            <person name="Ouellette B.F."/>
            <person name="Siddiqui A."/>
            <person name="Marra M."/>
            <person name="Jones S."/>
            <person name="Holt R."/>
            <person name="Birren B.W."/>
            <person name="Galagan J.E."/>
            <person name="Cuomo C.A."/>
        </authorList>
    </citation>
    <scope>NUCLEOTIDE SEQUENCE [LARGE SCALE GENOMIC DNA]</scope>
    <source>
        <strain evidence="4 5">R265</strain>
    </source>
</reference>
<keyword evidence="5" id="KW-1185">Reference proteome</keyword>
<feature type="region of interest" description="Disordered" evidence="1">
    <location>
        <begin position="296"/>
        <end position="382"/>
    </location>
</feature>
<evidence type="ECO:0000256" key="2">
    <source>
        <dbReference type="SAM" id="Phobius"/>
    </source>
</evidence>
<dbReference type="RefSeq" id="XP_062885519.1">
    <property type="nucleotide sequence ID" value="XM_063029564.1"/>
</dbReference>
<feature type="region of interest" description="Disordered" evidence="1">
    <location>
        <begin position="458"/>
        <end position="546"/>
    </location>
</feature>
<evidence type="ECO:0000256" key="1">
    <source>
        <dbReference type="SAM" id="MobiDB-lite"/>
    </source>
</evidence>
<feature type="compositionally biased region" description="Basic residues" evidence="1">
    <location>
        <begin position="233"/>
        <end position="242"/>
    </location>
</feature>
<feature type="compositionally biased region" description="Basic and acidic residues" evidence="1">
    <location>
        <begin position="308"/>
        <end position="334"/>
    </location>
</feature>
<organism evidence="4 5">
    <name type="scientific">Cryptococcus deuterogattii (strain R265)</name>
    <name type="common">Cryptococcus gattii VGII (strain R265)</name>
    <dbReference type="NCBI Taxonomy" id="294750"/>
    <lineage>
        <taxon>Eukaryota</taxon>
        <taxon>Fungi</taxon>
        <taxon>Dikarya</taxon>
        <taxon>Basidiomycota</taxon>
        <taxon>Agaricomycotina</taxon>
        <taxon>Tremellomycetes</taxon>
        <taxon>Tremellales</taxon>
        <taxon>Cryptococcaceae</taxon>
        <taxon>Cryptococcus</taxon>
        <taxon>Cryptococcus gattii species complex</taxon>
    </lineage>
</organism>
<gene>
    <name evidence="4" type="ORF">CNBG_5708</name>
</gene>
<dbReference type="Proteomes" id="UP000029445">
    <property type="component" value="Chromosome 9"/>
</dbReference>
<feature type="transmembrane region" description="Helical" evidence="2">
    <location>
        <begin position="66"/>
        <end position="88"/>
    </location>
</feature>
<keyword evidence="2" id="KW-1133">Transmembrane helix</keyword>
<dbReference type="OMA" id="LEDTHAI"/>
<protein>
    <submittedName>
        <fullName evidence="4">Uncharacterized protein</fullName>
    </submittedName>
</protein>
<proteinExistence type="predicted"/>
<accession>A0A095CHM0</accession>
<dbReference type="VEuPathDB" id="FungiDB:CNBG_5708"/>
<feature type="chain" id="PRO_5001914222" evidence="3">
    <location>
        <begin position="21"/>
        <end position="546"/>
    </location>
</feature>
<dbReference type="AlphaFoldDB" id="A0A095CHM0"/>
<dbReference type="GeneID" id="88181839"/>
<dbReference type="OrthoDB" id="434647at2759"/>
<keyword evidence="2" id="KW-0812">Transmembrane</keyword>